<sequence length="213" mass="22849">MGAKYLILVRTRVDDSIQKFQLVYDQTAGSTASDATKEAIDAWEAQCLPELVAILSVGTDVLSIHCRKLDGDSRPTWRKNLVGEEGTRSGSPLSAQNCLIFNLRNGAGLLKRPGRLFISGCSKTDIDQVAPTTGGWLAALLDPLASNFATAIKAIPAGGGSLFEGNLVVRQYHNQNPDPPTYTYVAVDTVDATLEIGSQMARKGRETGWVAIV</sequence>
<gene>
    <name evidence="1" type="ORF">S01H4_04726</name>
</gene>
<evidence type="ECO:0000313" key="1">
    <source>
        <dbReference type="EMBL" id="GAG66199.1"/>
    </source>
</evidence>
<protein>
    <submittedName>
        <fullName evidence="1">Uncharacterized protein</fullName>
    </submittedName>
</protein>
<organism evidence="1">
    <name type="scientific">marine sediment metagenome</name>
    <dbReference type="NCBI Taxonomy" id="412755"/>
    <lineage>
        <taxon>unclassified sequences</taxon>
        <taxon>metagenomes</taxon>
        <taxon>ecological metagenomes</taxon>
    </lineage>
</organism>
<comment type="caution">
    <text evidence="1">The sequence shown here is derived from an EMBL/GenBank/DDBJ whole genome shotgun (WGS) entry which is preliminary data.</text>
</comment>
<name>X0ZAE0_9ZZZZ</name>
<proteinExistence type="predicted"/>
<accession>X0ZAE0</accession>
<dbReference type="EMBL" id="BART01001294">
    <property type="protein sequence ID" value="GAG66199.1"/>
    <property type="molecule type" value="Genomic_DNA"/>
</dbReference>
<dbReference type="AlphaFoldDB" id="X0ZAE0"/>
<reference evidence="1" key="1">
    <citation type="journal article" date="2014" name="Front. Microbiol.">
        <title>High frequency of phylogenetically diverse reductive dehalogenase-homologous genes in deep subseafloor sedimentary metagenomes.</title>
        <authorList>
            <person name="Kawai M."/>
            <person name="Futagami T."/>
            <person name="Toyoda A."/>
            <person name="Takaki Y."/>
            <person name="Nishi S."/>
            <person name="Hori S."/>
            <person name="Arai W."/>
            <person name="Tsubouchi T."/>
            <person name="Morono Y."/>
            <person name="Uchiyama I."/>
            <person name="Ito T."/>
            <person name="Fujiyama A."/>
            <person name="Inagaki F."/>
            <person name="Takami H."/>
        </authorList>
    </citation>
    <scope>NUCLEOTIDE SEQUENCE</scope>
    <source>
        <strain evidence="1">Expedition CK06-06</strain>
    </source>
</reference>